<dbReference type="PANTHER" id="PTHR10314">
    <property type="entry name" value="CYSTATHIONINE BETA-SYNTHASE"/>
    <property type="match status" value="1"/>
</dbReference>
<dbReference type="Pfam" id="PF00291">
    <property type="entry name" value="PALP"/>
    <property type="match status" value="1"/>
</dbReference>
<dbReference type="CDD" id="cd01561">
    <property type="entry name" value="CBS_like"/>
    <property type="match status" value="1"/>
</dbReference>
<name>A0ABP8V5L0_9GAMM</name>
<dbReference type="InterPro" id="IPR001926">
    <property type="entry name" value="TrpB-like_PALP"/>
</dbReference>
<gene>
    <name evidence="7" type="ORF">GCM10023116_38220</name>
</gene>
<evidence type="ECO:0000256" key="5">
    <source>
        <dbReference type="ARBA" id="ARBA00047931"/>
    </source>
</evidence>
<feature type="domain" description="Tryptophan synthase beta chain-like PALP" evidence="6">
    <location>
        <begin position="3"/>
        <end position="294"/>
    </location>
</feature>
<evidence type="ECO:0000259" key="6">
    <source>
        <dbReference type="Pfam" id="PF00291"/>
    </source>
</evidence>
<reference evidence="8" key="1">
    <citation type="journal article" date="2019" name="Int. J. Syst. Evol. Microbiol.">
        <title>The Global Catalogue of Microorganisms (GCM) 10K type strain sequencing project: providing services to taxonomists for standard genome sequencing and annotation.</title>
        <authorList>
            <consortium name="The Broad Institute Genomics Platform"/>
            <consortium name="The Broad Institute Genome Sequencing Center for Infectious Disease"/>
            <person name="Wu L."/>
            <person name="Ma J."/>
        </authorList>
    </citation>
    <scope>NUCLEOTIDE SEQUENCE [LARGE SCALE GENOMIC DNA]</scope>
    <source>
        <strain evidence="8">JCM 17805</strain>
    </source>
</reference>
<dbReference type="InterPro" id="IPR050214">
    <property type="entry name" value="Cys_Synth/Cystath_Beta-Synth"/>
</dbReference>
<dbReference type="SUPFAM" id="SSF53686">
    <property type="entry name" value="Tryptophan synthase beta subunit-like PLP-dependent enzymes"/>
    <property type="match status" value="1"/>
</dbReference>
<organism evidence="7 8">
    <name type="scientific">Kistimonas scapharcae</name>
    <dbReference type="NCBI Taxonomy" id="1036133"/>
    <lineage>
        <taxon>Bacteria</taxon>
        <taxon>Pseudomonadati</taxon>
        <taxon>Pseudomonadota</taxon>
        <taxon>Gammaproteobacteria</taxon>
        <taxon>Oceanospirillales</taxon>
        <taxon>Endozoicomonadaceae</taxon>
        <taxon>Kistimonas</taxon>
    </lineage>
</organism>
<comment type="pathway">
    <text evidence="2">Amino-acid biosynthesis; L-cysteine biosynthesis; L-cysteine from L-serine: step 2/2.</text>
</comment>
<evidence type="ECO:0000256" key="1">
    <source>
        <dbReference type="ARBA" id="ARBA00001933"/>
    </source>
</evidence>
<dbReference type="Gene3D" id="3.40.50.1100">
    <property type="match status" value="2"/>
</dbReference>
<protein>
    <recommendedName>
        <fullName evidence="3">cysteine synthase</fullName>
        <ecNumber evidence="3">2.5.1.47</ecNumber>
    </recommendedName>
</protein>
<accession>A0ABP8V5L0</accession>
<evidence type="ECO:0000313" key="8">
    <source>
        <dbReference type="Proteomes" id="UP001500604"/>
    </source>
</evidence>
<evidence type="ECO:0000313" key="7">
    <source>
        <dbReference type="EMBL" id="GAA4651538.1"/>
    </source>
</evidence>
<dbReference type="EC" id="2.5.1.47" evidence="3"/>
<comment type="cofactor">
    <cofactor evidence="1">
        <name>pyridoxal 5'-phosphate</name>
        <dbReference type="ChEBI" id="CHEBI:597326"/>
    </cofactor>
</comment>
<keyword evidence="4" id="KW-0663">Pyridoxal phosphate</keyword>
<comment type="caution">
    <text evidence="7">The sequence shown here is derived from an EMBL/GenBank/DDBJ whole genome shotgun (WGS) entry which is preliminary data.</text>
</comment>
<evidence type="ECO:0000256" key="3">
    <source>
        <dbReference type="ARBA" id="ARBA00012681"/>
    </source>
</evidence>
<dbReference type="InterPro" id="IPR036052">
    <property type="entry name" value="TrpB-like_PALP_sf"/>
</dbReference>
<evidence type="ECO:0000256" key="4">
    <source>
        <dbReference type="ARBA" id="ARBA00022898"/>
    </source>
</evidence>
<dbReference type="EMBL" id="BAABFL010000455">
    <property type="protein sequence ID" value="GAA4651538.1"/>
    <property type="molecule type" value="Genomic_DNA"/>
</dbReference>
<dbReference type="Proteomes" id="UP001500604">
    <property type="component" value="Unassembled WGS sequence"/>
</dbReference>
<keyword evidence="8" id="KW-1185">Reference proteome</keyword>
<comment type="catalytic activity">
    <reaction evidence="5">
        <text>O-acetyl-L-serine + hydrogen sulfide = L-cysteine + acetate</text>
        <dbReference type="Rhea" id="RHEA:14829"/>
        <dbReference type="ChEBI" id="CHEBI:29919"/>
        <dbReference type="ChEBI" id="CHEBI:30089"/>
        <dbReference type="ChEBI" id="CHEBI:35235"/>
        <dbReference type="ChEBI" id="CHEBI:58340"/>
        <dbReference type="EC" id="2.5.1.47"/>
    </reaction>
</comment>
<evidence type="ECO:0000256" key="2">
    <source>
        <dbReference type="ARBA" id="ARBA00004962"/>
    </source>
</evidence>
<sequence>MLDLIGNTPLLQLHRFDTGCCRLLIKLECNNPNGSIKDRTALSIINAAEKNGDLCPGKGIIEATAGNTGISLAAIARMKGYPLTTVVPDKMSREKIDLLNIMGVHVVITRSDVSRGHPDYYLDFAETISREKDLFYTNQFANTANIDAHYRTTGPELWQQTEGQIDAFVCGVGTGGTLTGAGRYLKEHNPDIDIVLADPEGSLLAPKVKGQSGMEAGSWLVEGIGEDFVPDNCDLSLIDHAFSITDQDAFQHTRALFSRELILAGTSSGVLLAAALQYCQQQTQPKTVVTLACDTGYRYLSKAFNADWLEQHHLAGDCETL</sequence>
<proteinExistence type="predicted"/>